<organism evidence="2 3">
    <name type="scientific">Nesidiocoris tenuis</name>
    <dbReference type="NCBI Taxonomy" id="355587"/>
    <lineage>
        <taxon>Eukaryota</taxon>
        <taxon>Metazoa</taxon>
        <taxon>Ecdysozoa</taxon>
        <taxon>Arthropoda</taxon>
        <taxon>Hexapoda</taxon>
        <taxon>Insecta</taxon>
        <taxon>Pterygota</taxon>
        <taxon>Neoptera</taxon>
        <taxon>Paraneoptera</taxon>
        <taxon>Hemiptera</taxon>
        <taxon>Heteroptera</taxon>
        <taxon>Panheteroptera</taxon>
        <taxon>Cimicomorpha</taxon>
        <taxon>Miridae</taxon>
        <taxon>Dicyphina</taxon>
        <taxon>Nesidiocoris</taxon>
    </lineage>
</organism>
<name>A0A6H5GVK0_9HEMI</name>
<dbReference type="EMBL" id="CADCXU010018243">
    <property type="protein sequence ID" value="CAB0006701.1"/>
    <property type="molecule type" value="Genomic_DNA"/>
</dbReference>
<protein>
    <submittedName>
        <fullName evidence="2">Uncharacterized protein</fullName>
    </submittedName>
</protein>
<evidence type="ECO:0000256" key="1">
    <source>
        <dbReference type="SAM" id="MobiDB-lite"/>
    </source>
</evidence>
<feature type="compositionally biased region" description="Basic residues" evidence="1">
    <location>
        <begin position="44"/>
        <end position="56"/>
    </location>
</feature>
<gene>
    <name evidence="2" type="ORF">NTEN_LOCUS12178</name>
</gene>
<feature type="non-terminal residue" evidence="2">
    <location>
        <position position="1"/>
    </location>
</feature>
<reference evidence="2 3" key="1">
    <citation type="submission" date="2020-02" db="EMBL/GenBank/DDBJ databases">
        <authorList>
            <person name="Ferguson B K."/>
        </authorList>
    </citation>
    <scope>NUCLEOTIDE SEQUENCE [LARGE SCALE GENOMIC DNA]</scope>
</reference>
<evidence type="ECO:0000313" key="2">
    <source>
        <dbReference type="EMBL" id="CAB0006701.1"/>
    </source>
</evidence>
<dbReference type="Proteomes" id="UP000479000">
    <property type="component" value="Unassembled WGS sequence"/>
</dbReference>
<sequence>IAWQRNWAVLILHRRFGLIRRRPFGAKRTLESHERLNRQPPKLRLLRRPIVRHSSGRRASQPSRGFRFGGTCGTQPHDRPGWTRPPTARPASHRRFDCRIFQASRDRPFTRGI</sequence>
<feature type="region of interest" description="Disordered" evidence="1">
    <location>
        <begin position="30"/>
        <end position="95"/>
    </location>
</feature>
<keyword evidence="3" id="KW-1185">Reference proteome</keyword>
<evidence type="ECO:0000313" key="3">
    <source>
        <dbReference type="Proteomes" id="UP000479000"/>
    </source>
</evidence>
<accession>A0A6H5GVK0</accession>
<dbReference type="AlphaFoldDB" id="A0A6H5GVK0"/>
<proteinExistence type="predicted"/>